<evidence type="ECO:0000313" key="2">
    <source>
        <dbReference type="Proteomes" id="UP001163823"/>
    </source>
</evidence>
<keyword evidence="2" id="KW-1185">Reference proteome</keyword>
<evidence type="ECO:0000313" key="1">
    <source>
        <dbReference type="EMBL" id="KAJ7961177.1"/>
    </source>
</evidence>
<reference evidence="1" key="1">
    <citation type="journal article" date="2023" name="Science">
        <title>Elucidation of the pathway for biosynthesis of saponin adjuvants from the soapbark tree.</title>
        <authorList>
            <person name="Reed J."/>
            <person name="Orme A."/>
            <person name="El-Demerdash A."/>
            <person name="Owen C."/>
            <person name="Martin L.B.B."/>
            <person name="Misra R.C."/>
            <person name="Kikuchi S."/>
            <person name="Rejzek M."/>
            <person name="Martin A.C."/>
            <person name="Harkess A."/>
            <person name="Leebens-Mack J."/>
            <person name="Louveau T."/>
            <person name="Stephenson M.J."/>
            <person name="Osbourn A."/>
        </authorList>
    </citation>
    <scope>NUCLEOTIDE SEQUENCE</scope>
    <source>
        <strain evidence="1">S10</strain>
    </source>
</reference>
<dbReference type="Proteomes" id="UP001163823">
    <property type="component" value="Chromosome 7"/>
</dbReference>
<comment type="caution">
    <text evidence="1">The sequence shown here is derived from an EMBL/GenBank/DDBJ whole genome shotgun (WGS) entry which is preliminary data.</text>
</comment>
<dbReference type="PANTHER" id="PTHR33181:SF15">
    <property type="entry name" value="PROTEIN FAR1-RELATED SEQUENCE"/>
    <property type="match status" value="1"/>
</dbReference>
<protein>
    <submittedName>
        <fullName evidence="1">U-box domain-containing protein</fullName>
    </submittedName>
</protein>
<accession>A0AAD7LNH9</accession>
<name>A0AAD7LNH9_QUISA</name>
<dbReference type="AlphaFoldDB" id="A0AAD7LNH9"/>
<dbReference type="KEGG" id="qsa:O6P43_016552"/>
<organism evidence="1 2">
    <name type="scientific">Quillaja saponaria</name>
    <name type="common">Soap bark tree</name>
    <dbReference type="NCBI Taxonomy" id="32244"/>
    <lineage>
        <taxon>Eukaryota</taxon>
        <taxon>Viridiplantae</taxon>
        <taxon>Streptophyta</taxon>
        <taxon>Embryophyta</taxon>
        <taxon>Tracheophyta</taxon>
        <taxon>Spermatophyta</taxon>
        <taxon>Magnoliopsida</taxon>
        <taxon>eudicotyledons</taxon>
        <taxon>Gunneridae</taxon>
        <taxon>Pentapetalae</taxon>
        <taxon>rosids</taxon>
        <taxon>fabids</taxon>
        <taxon>Fabales</taxon>
        <taxon>Quillajaceae</taxon>
        <taxon>Quillaja</taxon>
    </lineage>
</organism>
<dbReference type="PANTHER" id="PTHR33181">
    <property type="entry name" value="OS01G0778500 PROTEIN"/>
    <property type="match status" value="1"/>
</dbReference>
<proteinExistence type="predicted"/>
<dbReference type="EMBL" id="JARAOO010000007">
    <property type="protein sequence ID" value="KAJ7961177.1"/>
    <property type="molecule type" value="Genomic_DNA"/>
</dbReference>
<gene>
    <name evidence="1" type="ORF">O6P43_016552</name>
</gene>
<sequence>MERWKGWLCFKRLTFFPTKSLLLKVTSHFRIKHKGQRNGLLSLYKDLESCGEYEDIQVMWQIIHSSCPQYAYNTKRNKRSSYWSFCFHST</sequence>